<evidence type="ECO:0000313" key="2">
    <source>
        <dbReference type="EMBL" id="GGF75820.1"/>
    </source>
</evidence>
<sequence length="184" mass="21295">MTEIQQKKAQGKDIEIWFQDEARIGQNNKQTRRWAKRGTRPEAIQDLRNRSAYIFGAICPKEGKAAGIVMPKCNTYAMEFHLQEISLGIAENAHAVIIMDQAAWHTSGKLKVPDNITIVPLPPKSPELNPVENIWQFMRDNWLSNRVFKSYNDIVDHCCYAWNLLCDQPWKIMSIGMRDWAHRS</sequence>
<name>A0A917FFB8_9PROT</name>
<dbReference type="InterPro" id="IPR047655">
    <property type="entry name" value="Transpos_IS630-like"/>
</dbReference>
<reference evidence="2" key="1">
    <citation type="journal article" date="2014" name="Int. J. Syst. Evol. Microbiol.">
        <title>Complete genome sequence of Corynebacterium casei LMG S-19264T (=DSM 44701T), isolated from a smear-ripened cheese.</title>
        <authorList>
            <consortium name="US DOE Joint Genome Institute (JGI-PGF)"/>
            <person name="Walter F."/>
            <person name="Albersmeier A."/>
            <person name="Kalinowski J."/>
            <person name="Ruckert C."/>
        </authorList>
    </citation>
    <scope>NUCLEOTIDE SEQUENCE</scope>
    <source>
        <strain evidence="2">CGMCC 1.15254</strain>
    </source>
</reference>
<reference evidence="2" key="2">
    <citation type="submission" date="2020-09" db="EMBL/GenBank/DDBJ databases">
        <authorList>
            <person name="Sun Q."/>
            <person name="Zhou Y."/>
        </authorList>
    </citation>
    <scope>NUCLEOTIDE SEQUENCE</scope>
    <source>
        <strain evidence="2">CGMCC 1.15254</strain>
    </source>
</reference>
<keyword evidence="3" id="KW-1185">Reference proteome</keyword>
<comment type="caution">
    <text evidence="2">The sequence shown here is derived from an EMBL/GenBank/DDBJ whole genome shotgun (WGS) entry which is preliminary data.</text>
</comment>
<gene>
    <name evidence="2" type="ORF">GCM10011332_32280</name>
</gene>
<dbReference type="GO" id="GO:0003676">
    <property type="term" value="F:nucleic acid binding"/>
    <property type="evidence" value="ECO:0007669"/>
    <property type="project" value="InterPro"/>
</dbReference>
<dbReference type="InterPro" id="IPR036397">
    <property type="entry name" value="RNaseH_sf"/>
</dbReference>
<evidence type="ECO:0000259" key="1">
    <source>
        <dbReference type="Pfam" id="PF13358"/>
    </source>
</evidence>
<accession>A0A917FFB8</accession>
<dbReference type="Gene3D" id="3.30.420.10">
    <property type="entry name" value="Ribonuclease H-like superfamily/Ribonuclease H"/>
    <property type="match status" value="1"/>
</dbReference>
<dbReference type="EMBL" id="BMHV01000042">
    <property type="protein sequence ID" value="GGF75820.1"/>
    <property type="molecule type" value="Genomic_DNA"/>
</dbReference>
<dbReference type="InterPro" id="IPR038717">
    <property type="entry name" value="Tc1-like_DDE_dom"/>
</dbReference>
<proteinExistence type="predicted"/>
<dbReference type="Pfam" id="PF13358">
    <property type="entry name" value="DDE_3"/>
    <property type="match status" value="1"/>
</dbReference>
<feature type="domain" description="Tc1-like transposase DDE" evidence="1">
    <location>
        <begin position="16"/>
        <end position="153"/>
    </location>
</feature>
<dbReference type="NCBIfam" id="NF033545">
    <property type="entry name" value="transpos_IS630"/>
    <property type="match status" value="1"/>
</dbReference>
<dbReference type="AlphaFoldDB" id="A0A917FFB8"/>
<dbReference type="Proteomes" id="UP000632498">
    <property type="component" value="Unassembled WGS sequence"/>
</dbReference>
<evidence type="ECO:0000313" key="3">
    <source>
        <dbReference type="Proteomes" id="UP000632498"/>
    </source>
</evidence>
<organism evidence="2 3">
    <name type="scientific">Terasakiella brassicae</name>
    <dbReference type="NCBI Taxonomy" id="1634917"/>
    <lineage>
        <taxon>Bacteria</taxon>
        <taxon>Pseudomonadati</taxon>
        <taxon>Pseudomonadota</taxon>
        <taxon>Alphaproteobacteria</taxon>
        <taxon>Rhodospirillales</taxon>
        <taxon>Terasakiellaceae</taxon>
        <taxon>Terasakiella</taxon>
    </lineage>
</organism>
<protein>
    <submittedName>
        <fullName evidence="2">Transposase</fullName>
    </submittedName>
</protein>